<evidence type="ECO:0000313" key="1">
    <source>
        <dbReference type="EMBL" id="GGI51835.1"/>
    </source>
</evidence>
<comment type="caution">
    <text evidence="1">The sequence shown here is derived from an EMBL/GenBank/DDBJ whole genome shotgun (WGS) entry which is preliminary data.</text>
</comment>
<gene>
    <name evidence="1" type="ORF">GCM10011425_30470</name>
</gene>
<dbReference type="EMBL" id="BMDO01000009">
    <property type="protein sequence ID" value="GGI51835.1"/>
    <property type="molecule type" value="Genomic_DNA"/>
</dbReference>
<dbReference type="AlphaFoldDB" id="A0A917JA20"/>
<evidence type="ECO:0000313" key="2">
    <source>
        <dbReference type="Proteomes" id="UP000662074"/>
    </source>
</evidence>
<name>A0A917JA20_9SPHI</name>
<protein>
    <submittedName>
        <fullName evidence="1">Uncharacterized protein</fullName>
    </submittedName>
</protein>
<proteinExistence type="predicted"/>
<dbReference type="Proteomes" id="UP000662074">
    <property type="component" value="Unassembled WGS sequence"/>
</dbReference>
<sequence>MHSFNTQTYHVKLKDNSTYKPWSTDNAEQYDTVYFFDTEYRPTSMIAIEVYEYDTLLKKVLVGATGGGTRVSETSFVYDEDRLVMCCCDTLFCLSIPELTLHWNTQADMATCFQIFKYKSDYIIHGEMEVSRVSPNGQIVWSQGGADIFLTLDSKQDFRITDEGIFVTDFEYRKYHWDFDGNYLSN</sequence>
<reference evidence="1" key="2">
    <citation type="submission" date="2020-09" db="EMBL/GenBank/DDBJ databases">
        <authorList>
            <person name="Sun Q."/>
            <person name="Sedlacek I."/>
        </authorList>
    </citation>
    <scope>NUCLEOTIDE SEQUENCE</scope>
    <source>
        <strain evidence="1">CCM 8711</strain>
    </source>
</reference>
<dbReference type="RefSeq" id="WP_188417946.1">
    <property type="nucleotide sequence ID" value="NZ_BMDO01000009.1"/>
</dbReference>
<organism evidence="1 2">
    <name type="scientific">Mucilaginibacter galii</name>
    <dbReference type="NCBI Taxonomy" id="2005073"/>
    <lineage>
        <taxon>Bacteria</taxon>
        <taxon>Pseudomonadati</taxon>
        <taxon>Bacteroidota</taxon>
        <taxon>Sphingobacteriia</taxon>
        <taxon>Sphingobacteriales</taxon>
        <taxon>Sphingobacteriaceae</taxon>
        <taxon>Mucilaginibacter</taxon>
    </lineage>
</organism>
<keyword evidence="2" id="KW-1185">Reference proteome</keyword>
<reference evidence="1" key="1">
    <citation type="journal article" date="2014" name="Int. J. Syst. Evol. Microbiol.">
        <title>Complete genome sequence of Corynebacterium casei LMG S-19264T (=DSM 44701T), isolated from a smear-ripened cheese.</title>
        <authorList>
            <consortium name="US DOE Joint Genome Institute (JGI-PGF)"/>
            <person name="Walter F."/>
            <person name="Albersmeier A."/>
            <person name="Kalinowski J."/>
            <person name="Ruckert C."/>
        </authorList>
    </citation>
    <scope>NUCLEOTIDE SEQUENCE</scope>
    <source>
        <strain evidence="1">CCM 8711</strain>
    </source>
</reference>
<accession>A0A917JA20</accession>